<dbReference type="RefSeq" id="WP_064285375.1">
    <property type="nucleotide sequence ID" value="NZ_LWCS01000098.1"/>
</dbReference>
<name>A0A178L9U0_MYCIR</name>
<evidence type="ECO:0000256" key="5">
    <source>
        <dbReference type="SAM" id="SignalP"/>
    </source>
</evidence>
<keyword evidence="2" id="KW-0719">Serine esterase</keyword>
<organism evidence="6 7">
    <name type="scientific">Mycolicibacterium iranicum</name>
    <name type="common">Mycobacterium iranicum</name>
    <dbReference type="NCBI Taxonomy" id="912594"/>
    <lineage>
        <taxon>Bacteria</taxon>
        <taxon>Bacillati</taxon>
        <taxon>Actinomycetota</taxon>
        <taxon>Actinomycetes</taxon>
        <taxon>Mycobacteriales</taxon>
        <taxon>Mycobacteriaceae</taxon>
        <taxon>Mycolicibacterium</taxon>
    </lineage>
</organism>
<dbReference type="PANTHER" id="PTHR33630">
    <property type="entry name" value="CUTINASE RV1984C-RELATED-RELATED"/>
    <property type="match status" value="1"/>
</dbReference>
<keyword evidence="3" id="KW-0378">Hydrolase</keyword>
<dbReference type="GO" id="GO:0052689">
    <property type="term" value="F:carboxylic ester hydrolase activity"/>
    <property type="evidence" value="ECO:0007669"/>
    <property type="project" value="UniProtKB-KW"/>
</dbReference>
<feature type="signal peptide" evidence="5">
    <location>
        <begin position="1"/>
        <end position="22"/>
    </location>
</feature>
<dbReference type="Gene3D" id="3.40.50.1820">
    <property type="entry name" value="alpha/beta hydrolase"/>
    <property type="match status" value="1"/>
</dbReference>
<evidence type="ECO:0000256" key="2">
    <source>
        <dbReference type="ARBA" id="ARBA00022487"/>
    </source>
</evidence>
<dbReference type="OrthoDB" id="3690529at2"/>
<evidence type="ECO:0000313" key="6">
    <source>
        <dbReference type="EMBL" id="OAN26377.1"/>
    </source>
</evidence>
<accession>A0A178L9U0</accession>
<gene>
    <name evidence="6" type="ORF">A4X20_11990</name>
</gene>
<dbReference type="STRING" id="912594.AWC12_26790"/>
<evidence type="ECO:0000313" key="7">
    <source>
        <dbReference type="Proteomes" id="UP000078396"/>
    </source>
</evidence>
<reference evidence="6 7" key="1">
    <citation type="submission" date="2016-04" db="EMBL/GenBank/DDBJ databases">
        <title>Draft Genome Sequences of Staphylococcus capitis Strain H36, S. capitis Strain H65, S. cohnii Strain H62, S. hominis Strain H69, Mycobacterium iranicum Strain H39, Plantibacter sp. Strain H53, Pseudomonas oryzihabitans Strain H72, and Microbacterium sp. Strain H83, isolated from residential settings.</title>
        <authorList>
            <person name="Lymperopoulou D."/>
            <person name="Adams R.I."/>
            <person name="Lindow S."/>
            <person name="Coil D.A."/>
            <person name="Jospin G."/>
            <person name="Eisen J.A."/>
        </authorList>
    </citation>
    <scope>NUCLEOTIDE SEQUENCE [LARGE SCALE GENOMIC DNA]</scope>
    <source>
        <strain evidence="6 7">H39</strain>
    </source>
</reference>
<evidence type="ECO:0000256" key="3">
    <source>
        <dbReference type="ARBA" id="ARBA00022801"/>
    </source>
</evidence>
<comment type="caution">
    <text evidence="6">The sequence shown here is derived from an EMBL/GenBank/DDBJ whole genome shotgun (WGS) entry which is preliminary data.</text>
</comment>
<keyword evidence="4" id="KW-1015">Disulfide bond</keyword>
<proteinExistence type="inferred from homology"/>
<dbReference type="SMART" id="SM01110">
    <property type="entry name" value="Cutinase"/>
    <property type="match status" value="1"/>
</dbReference>
<keyword evidence="5" id="KW-0732">Signal</keyword>
<dbReference type="PANTHER" id="PTHR33630:SF9">
    <property type="entry name" value="CUTINASE 4"/>
    <property type="match status" value="1"/>
</dbReference>
<sequence length="225" mass="23253">MLVRRMWSALGAAVMVAAIPMAATIPTAVGIPSANAQPCPDVEVIFARGTGAPPGLGWLGEAFVDSLRAKMGDRSVGAYGVNYPASFDFDVSAPMGAADATGRVQWMADNCPDTKLVLGGNSQGAGVIDLITVDPKPLGRFTPTPLPPQLADHVAAVAVFGNPLRDIPGGGALPQLSGTYGPRTIDLCGLDDPFCSSGINFPAHFSYIKNGMVEEAANFVAGRLR</sequence>
<comment type="similarity">
    <text evidence="1">Belongs to the cutinase family.</text>
</comment>
<dbReference type="InterPro" id="IPR000675">
    <property type="entry name" value="Cutinase/axe"/>
</dbReference>
<dbReference type="EMBL" id="LWCS01000098">
    <property type="protein sequence ID" value="OAN26377.1"/>
    <property type="molecule type" value="Genomic_DNA"/>
</dbReference>
<dbReference type="SUPFAM" id="SSF53474">
    <property type="entry name" value="alpha/beta-Hydrolases"/>
    <property type="match status" value="1"/>
</dbReference>
<dbReference type="Proteomes" id="UP000078396">
    <property type="component" value="Unassembled WGS sequence"/>
</dbReference>
<dbReference type="eggNOG" id="ENOG5030PZC">
    <property type="taxonomic scope" value="Bacteria"/>
</dbReference>
<evidence type="ECO:0000256" key="4">
    <source>
        <dbReference type="ARBA" id="ARBA00023157"/>
    </source>
</evidence>
<evidence type="ECO:0000256" key="1">
    <source>
        <dbReference type="ARBA" id="ARBA00007534"/>
    </source>
</evidence>
<feature type="chain" id="PRO_5008090875" evidence="5">
    <location>
        <begin position="23"/>
        <end position="225"/>
    </location>
</feature>
<dbReference type="InterPro" id="IPR029058">
    <property type="entry name" value="AB_hydrolase_fold"/>
</dbReference>
<dbReference type="AlphaFoldDB" id="A0A178L9U0"/>
<dbReference type="Pfam" id="PF01083">
    <property type="entry name" value="Cutinase"/>
    <property type="match status" value="1"/>
</dbReference>
<protein>
    <submittedName>
        <fullName evidence="6">Cutinase</fullName>
    </submittedName>
</protein>